<evidence type="ECO:0000313" key="1">
    <source>
        <dbReference type="EMBL" id="KAG6952734.1"/>
    </source>
</evidence>
<dbReference type="Proteomes" id="UP000688947">
    <property type="component" value="Unassembled WGS sequence"/>
</dbReference>
<feature type="non-terminal residue" evidence="1">
    <location>
        <position position="1"/>
    </location>
</feature>
<protein>
    <submittedName>
        <fullName evidence="1">Uncharacterized protein</fullName>
    </submittedName>
</protein>
<dbReference type="OrthoDB" id="10383597at2759"/>
<proteinExistence type="predicted"/>
<gene>
    <name evidence="1" type="ORF">JG687_00012819</name>
</gene>
<dbReference type="EMBL" id="JAENGZ010000892">
    <property type="protein sequence ID" value="KAG6952734.1"/>
    <property type="molecule type" value="Genomic_DNA"/>
</dbReference>
<accession>A0A8T1U376</accession>
<reference evidence="1" key="1">
    <citation type="submission" date="2021-01" db="EMBL/GenBank/DDBJ databases">
        <title>Phytophthora aleatoria, a newly-described species from Pinus radiata is distinct from Phytophthora cactorum isolates based on comparative genomics.</title>
        <authorList>
            <person name="Mcdougal R."/>
            <person name="Panda P."/>
            <person name="Williams N."/>
            <person name="Studholme D.J."/>
        </authorList>
    </citation>
    <scope>NUCLEOTIDE SEQUENCE</scope>
    <source>
        <strain evidence="1">NZFS 3830</strain>
    </source>
</reference>
<dbReference type="AlphaFoldDB" id="A0A8T1U376"/>
<sequence>MHVWRKSKRILRRRRSKDRRQSLFTGAFRELGTINGESIAVWPSRVPLQSPICLDALSTQDCMRYLTSMEQRGITGRSTFALLTQDEVTREHSSTDAAGLVFEQIQSRLPFSSTSTKGR</sequence>
<organism evidence="1 2">
    <name type="scientific">Phytophthora cactorum</name>
    <dbReference type="NCBI Taxonomy" id="29920"/>
    <lineage>
        <taxon>Eukaryota</taxon>
        <taxon>Sar</taxon>
        <taxon>Stramenopiles</taxon>
        <taxon>Oomycota</taxon>
        <taxon>Peronosporomycetes</taxon>
        <taxon>Peronosporales</taxon>
        <taxon>Peronosporaceae</taxon>
        <taxon>Phytophthora</taxon>
    </lineage>
</organism>
<comment type="caution">
    <text evidence="1">The sequence shown here is derived from an EMBL/GenBank/DDBJ whole genome shotgun (WGS) entry which is preliminary data.</text>
</comment>
<evidence type="ECO:0000313" key="2">
    <source>
        <dbReference type="Proteomes" id="UP000688947"/>
    </source>
</evidence>
<name>A0A8T1U376_9STRA</name>